<dbReference type="Gene3D" id="3.40.50.2300">
    <property type="match status" value="2"/>
</dbReference>
<evidence type="ECO:0000256" key="2">
    <source>
        <dbReference type="ARBA" id="ARBA00022729"/>
    </source>
</evidence>
<feature type="domain" description="Leucine-binding protein" evidence="5">
    <location>
        <begin position="74"/>
        <end position="385"/>
    </location>
</feature>
<reference evidence="6 7" key="1">
    <citation type="journal article" date="2013" name="ISME J.">
        <title>Metabolic model for the filamentous 'Candidatus Microthrix parvicella' based on genomic and metagenomic analyses.</title>
        <authorList>
            <person name="Jon McIlroy S."/>
            <person name="Kristiansen R."/>
            <person name="Albertsen M."/>
            <person name="Michael Karst S."/>
            <person name="Rossetti S."/>
            <person name="Lund Nielsen J."/>
            <person name="Tandoi V."/>
            <person name="James Seviour R."/>
            <person name="Nielsen P.H."/>
        </authorList>
    </citation>
    <scope>NUCLEOTIDE SEQUENCE [LARGE SCALE GENOMIC DNA]</scope>
    <source>
        <strain evidence="6 7">RN1</strain>
    </source>
</reference>
<dbReference type="EMBL" id="CANL01000005">
    <property type="protein sequence ID" value="CCM62551.1"/>
    <property type="molecule type" value="Genomic_DNA"/>
</dbReference>
<evidence type="ECO:0000259" key="5">
    <source>
        <dbReference type="Pfam" id="PF13458"/>
    </source>
</evidence>
<dbReference type="PANTHER" id="PTHR47235:SF1">
    <property type="entry name" value="BLR6548 PROTEIN"/>
    <property type="match status" value="1"/>
</dbReference>
<evidence type="ECO:0000256" key="1">
    <source>
        <dbReference type="ARBA" id="ARBA00010062"/>
    </source>
</evidence>
<dbReference type="Pfam" id="PF13458">
    <property type="entry name" value="Peripla_BP_6"/>
    <property type="match status" value="1"/>
</dbReference>
<dbReference type="InterPro" id="IPR028082">
    <property type="entry name" value="Peripla_BP_I"/>
</dbReference>
<dbReference type="InterPro" id="IPR028081">
    <property type="entry name" value="Leu-bd"/>
</dbReference>
<dbReference type="CDD" id="cd06343">
    <property type="entry name" value="PBP1_ABC_ligand_binding-like"/>
    <property type="match status" value="1"/>
</dbReference>
<dbReference type="PROSITE" id="PS51257">
    <property type="entry name" value="PROKAR_LIPOPROTEIN"/>
    <property type="match status" value="1"/>
</dbReference>
<comment type="similarity">
    <text evidence="1">Belongs to the leucine-binding protein family.</text>
</comment>
<dbReference type="Proteomes" id="UP000018291">
    <property type="component" value="Unassembled WGS sequence"/>
</dbReference>
<organism evidence="6 7">
    <name type="scientific">Candidatus Neomicrothrix parvicella RN1</name>
    <dbReference type="NCBI Taxonomy" id="1229780"/>
    <lineage>
        <taxon>Bacteria</taxon>
        <taxon>Bacillati</taxon>
        <taxon>Actinomycetota</taxon>
        <taxon>Acidimicrobiia</taxon>
        <taxon>Acidimicrobiales</taxon>
        <taxon>Microthrixaceae</taxon>
        <taxon>Candidatus Neomicrothrix</taxon>
    </lineage>
</organism>
<keyword evidence="2 4" id="KW-0732">Signal</keyword>
<dbReference type="SUPFAM" id="SSF53822">
    <property type="entry name" value="Periplasmic binding protein-like I"/>
    <property type="match status" value="1"/>
</dbReference>
<sequence>MTRTRTWRRSRLLAGALSLTMIAAACGGRDSEAKGGDSGDEGGSSGTEVAGGQSLVDTSICADYQPTQGVTDKTIKLGTSMPQSGPFAVFGGILNGLNAYFDWRNDNGGVAGRQVELVAYDDEYKADRTSDNVKKLVEEDKVFALVSVLGTQNNLGVRDYLDENCVPDMGVATGSPQWGDAAQYPWLQGGIPSYALEMKRLVDYLEEVQPDAKIALLRQNDDFGDAYENSLNLLTEKNDMEVVATETYDPLASTDTKAQVDKLAQSDATVFVNGASGSQCPNTLKFVPKEWKVLTYVGITCNSKLALSLAGGNEEGIISTQATLDPANTEDQKDPAMQEFLTESVKHGLTKDEAELGVAAIGWGFGAQMAELLESPKELTRGDLMTSAWSTDADAVGLMRPGSKLITDGAKDPWLLESLRIVKRTDGQWVEASPMKDYNGQSNDFVGS</sequence>
<evidence type="ECO:0000313" key="7">
    <source>
        <dbReference type="Proteomes" id="UP000018291"/>
    </source>
</evidence>
<dbReference type="eggNOG" id="COG0683">
    <property type="taxonomic scope" value="Bacteria"/>
</dbReference>
<dbReference type="RefSeq" id="WP_012224056.1">
    <property type="nucleotide sequence ID" value="NZ_HG422565.1"/>
</dbReference>
<dbReference type="STRING" id="1229780.BN381_130109"/>
<gene>
    <name evidence="6" type="ORF">BN381_130109</name>
</gene>
<evidence type="ECO:0000256" key="3">
    <source>
        <dbReference type="SAM" id="MobiDB-lite"/>
    </source>
</evidence>
<name>R4YZU0_9ACTN</name>
<dbReference type="PANTHER" id="PTHR47235">
    <property type="entry name" value="BLR6548 PROTEIN"/>
    <property type="match status" value="1"/>
</dbReference>
<feature type="region of interest" description="Disordered" evidence="3">
    <location>
        <begin position="30"/>
        <end position="50"/>
    </location>
</feature>
<comment type="caution">
    <text evidence="6">The sequence shown here is derived from an EMBL/GenBank/DDBJ whole genome shotgun (WGS) entry which is preliminary data.</text>
</comment>
<protein>
    <recommendedName>
        <fullName evidence="5">Leucine-binding protein domain-containing protein</fullName>
    </recommendedName>
</protein>
<accession>R4YZU0</accession>
<proteinExistence type="inferred from homology"/>
<feature type="signal peptide" evidence="4">
    <location>
        <begin position="1"/>
        <end position="25"/>
    </location>
</feature>
<evidence type="ECO:0000256" key="4">
    <source>
        <dbReference type="SAM" id="SignalP"/>
    </source>
</evidence>
<dbReference type="AlphaFoldDB" id="R4YZU0"/>
<dbReference type="HOGENOM" id="CLU_027128_7_0_11"/>
<evidence type="ECO:0000313" key="6">
    <source>
        <dbReference type="EMBL" id="CCM62551.1"/>
    </source>
</evidence>
<feature type="chain" id="PRO_5039351099" description="Leucine-binding protein domain-containing protein" evidence="4">
    <location>
        <begin position="26"/>
        <end position="448"/>
    </location>
</feature>
<keyword evidence="7" id="KW-1185">Reference proteome</keyword>
<dbReference type="OrthoDB" id="26870at2"/>